<organism evidence="13 14">
    <name type="scientific">Paracoccus onubensis</name>
    <dbReference type="NCBI Taxonomy" id="1675788"/>
    <lineage>
        <taxon>Bacteria</taxon>
        <taxon>Pseudomonadati</taxon>
        <taxon>Pseudomonadota</taxon>
        <taxon>Alphaproteobacteria</taxon>
        <taxon>Rhodobacterales</taxon>
        <taxon>Paracoccaceae</taxon>
        <taxon>Paracoccus</taxon>
    </lineage>
</organism>
<dbReference type="UniPathway" id="UPA00028">
    <property type="reaction ID" value="UER00004"/>
</dbReference>
<keyword evidence="7" id="KW-0521">NADP</keyword>
<feature type="domain" description="Ketopantoate reductase N-terminal" evidence="11">
    <location>
        <begin position="3"/>
        <end position="158"/>
    </location>
</feature>
<dbReference type="EC" id="1.1.1.169" evidence="4"/>
<dbReference type="RefSeq" id="WP_119749446.1">
    <property type="nucleotide sequence ID" value="NZ_QZCG01000008.1"/>
</dbReference>
<dbReference type="InterPro" id="IPR036291">
    <property type="entry name" value="NAD(P)-bd_dom_sf"/>
</dbReference>
<dbReference type="InterPro" id="IPR051402">
    <property type="entry name" value="KPR-Related"/>
</dbReference>
<dbReference type="SUPFAM" id="SSF48179">
    <property type="entry name" value="6-phosphogluconate dehydrogenase C-terminal domain-like"/>
    <property type="match status" value="1"/>
</dbReference>
<dbReference type="GO" id="GO:0015940">
    <property type="term" value="P:pantothenate biosynthetic process"/>
    <property type="evidence" value="ECO:0007669"/>
    <property type="project" value="UniProtKB-UniPathway"/>
</dbReference>
<evidence type="ECO:0000256" key="6">
    <source>
        <dbReference type="ARBA" id="ARBA00022655"/>
    </source>
</evidence>
<dbReference type="InterPro" id="IPR013752">
    <property type="entry name" value="KPA_reductase"/>
</dbReference>
<evidence type="ECO:0000256" key="4">
    <source>
        <dbReference type="ARBA" id="ARBA00013014"/>
    </source>
</evidence>
<evidence type="ECO:0000256" key="3">
    <source>
        <dbReference type="ARBA" id="ARBA00007870"/>
    </source>
</evidence>
<dbReference type="InterPro" id="IPR013332">
    <property type="entry name" value="KPR_N"/>
</dbReference>
<dbReference type="Pfam" id="PF08546">
    <property type="entry name" value="ApbA_C"/>
    <property type="match status" value="1"/>
</dbReference>
<dbReference type="Gene3D" id="3.40.50.720">
    <property type="entry name" value="NAD(P)-binding Rossmann-like Domain"/>
    <property type="match status" value="1"/>
</dbReference>
<comment type="pathway">
    <text evidence="2">Cofactor biosynthesis; (R)-pantothenate biosynthesis; (R)-pantoate from 3-methyl-2-oxobutanoate: step 2/2.</text>
</comment>
<accession>A0A418SUC5</accession>
<comment type="function">
    <text evidence="1">Catalyzes the NADPH-dependent reduction of ketopantoate into pantoic acid.</text>
</comment>
<dbReference type="EMBL" id="QZCG01000008">
    <property type="protein sequence ID" value="RJE84507.1"/>
    <property type="molecule type" value="Genomic_DNA"/>
</dbReference>
<dbReference type="InterPro" id="IPR013328">
    <property type="entry name" value="6PGD_dom2"/>
</dbReference>
<evidence type="ECO:0000256" key="9">
    <source>
        <dbReference type="ARBA" id="ARBA00032024"/>
    </source>
</evidence>
<evidence type="ECO:0000256" key="2">
    <source>
        <dbReference type="ARBA" id="ARBA00004994"/>
    </source>
</evidence>
<keyword evidence="6" id="KW-0566">Pantothenate biosynthesis</keyword>
<reference evidence="14" key="1">
    <citation type="submission" date="2018-09" db="EMBL/GenBank/DDBJ databases">
        <title>Acidovorax cavernicola nov. sp. isolated from Gruta de las Maravillas (Aracena, Spain).</title>
        <authorList>
            <person name="Jurado V."/>
            <person name="Gutierrez-Patricio S."/>
            <person name="Gonzalez-Pimentel J.L."/>
            <person name="Miller A.Z."/>
            <person name="Laiz L."/>
            <person name="Saiz-Jimenez C."/>
        </authorList>
    </citation>
    <scope>NUCLEOTIDE SEQUENCE [LARGE SCALE GENOMIC DNA]</scope>
    <source>
        <strain evidence="14">1011MAR3C25</strain>
    </source>
</reference>
<dbReference type="SUPFAM" id="SSF51735">
    <property type="entry name" value="NAD(P)-binding Rossmann-fold domains"/>
    <property type="match status" value="1"/>
</dbReference>
<dbReference type="FunFam" id="3.40.50.720:FF:000307">
    <property type="entry name" value="2-dehydropantoate 2-reductase"/>
    <property type="match status" value="1"/>
</dbReference>
<evidence type="ECO:0000313" key="14">
    <source>
        <dbReference type="Proteomes" id="UP000284202"/>
    </source>
</evidence>
<name>A0A418SUC5_9RHOB</name>
<dbReference type="Proteomes" id="UP000284202">
    <property type="component" value="Unassembled WGS sequence"/>
</dbReference>
<evidence type="ECO:0000256" key="7">
    <source>
        <dbReference type="ARBA" id="ARBA00022857"/>
    </source>
</evidence>
<dbReference type="InterPro" id="IPR008927">
    <property type="entry name" value="6-PGluconate_DH-like_C_sf"/>
</dbReference>
<evidence type="ECO:0000256" key="1">
    <source>
        <dbReference type="ARBA" id="ARBA00002919"/>
    </source>
</evidence>
<comment type="catalytic activity">
    <reaction evidence="10">
        <text>(R)-pantoate + NADP(+) = 2-dehydropantoate + NADPH + H(+)</text>
        <dbReference type="Rhea" id="RHEA:16233"/>
        <dbReference type="ChEBI" id="CHEBI:11561"/>
        <dbReference type="ChEBI" id="CHEBI:15378"/>
        <dbReference type="ChEBI" id="CHEBI:15980"/>
        <dbReference type="ChEBI" id="CHEBI:57783"/>
        <dbReference type="ChEBI" id="CHEBI:58349"/>
        <dbReference type="EC" id="1.1.1.169"/>
    </reaction>
</comment>
<dbReference type="AlphaFoldDB" id="A0A418SUC5"/>
<evidence type="ECO:0000256" key="5">
    <source>
        <dbReference type="ARBA" id="ARBA00019465"/>
    </source>
</evidence>
<comment type="similarity">
    <text evidence="3">Belongs to the ketopantoate reductase family.</text>
</comment>
<evidence type="ECO:0000256" key="8">
    <source>
        <dbReference type="ARBA" id="ARBA00023002"/>
    </source>
</evidence>
<evidence type="ECO:0000259" key="11">
    <source>
        <dbReference type="Pfam" id="PF02558"/>
    </source>
</evidence>
<sequence length="330" mass="35589">MKICVYGAGAIGGYMAVMLKRGGADVSLIARGPHLMAIQERGLTVRADGEEIVEHMTASEDPAAIGPQDYVIVALKAHQAWETATAITPLLHDETAVVTAQNGLPWWYFHGLDPAYADLRLQSVDPGNRQWNTITPRRVIGCTVYPAAEITEPGVIQHIYGNQFGLGEPDRSESQRVANLAAALDAGGLKSRIFDDIRDDIWLKLWGNLCFNPISALTGATLDIVATEPGTRTLARGMMLEAQAIAEHFGAGFRVDVDRRINGAAKVGAHRTSMLQDVSRGRPIELDALLTSVQEMGRLAGAETPLIDSVLALAQQMGRVKGIYPTFPAN</sequence>
<feature type="domain" description="Ketopantoate reductase C-terminal" evidence="12">
    <location>
        <begin position="196"/>
        <end position="316"/>
    </location>
</feature>
<comment type="caution">
    <text evidence="13">The sequence shown here is derived from an EMBL/GenBank/DDBJ whole genome shotgun (WGS) entry which is preliminary data.</text>
</comment>
<evidence type="ECO:0000259" key="12">
    <source>
        <dbReference type="Pfam" id="PF08546"/>
    </source>
</evidence>
<dbReference type="GO" id="GO:0008677">
    <property type="term" value="F:2-dehydropantoate 2-reductase activity"/>
    <property type="evidence" value="ECO:0007669"/>
    <property type="project" value="UniProtKB-EC"/>
</dbReference>
<gene>
    <name evidence="13" type="ORF">D3P04_12725</name>
</gene>
<dbReference type="OrthoDB" id="9796561at2"/>
<dbReference type="Pfam" id="PF02558">
    <property type="entry name" value="ApbA"/>
    <property type="match status" value="1"/>
</dbReference>
<proteinExistence type="inferred from homology"/>
<dbReference type="Gene3D" id="1.10.1040.10">
    <property type="entry name" value="N-(1-d-carboxylethyl)-l-norvaline Dehydrogenase, domain 2"/>
    <property type="match status" value="1"/>
</dbReference>
<keyword evidence="8" id="KW-0560">Oxidoreductase</keyword>
<dbReference type="FunFam" id="1.10.1040.10:FF:000017">
    <property type="entry name" value="2-dehydropantoate 2-reductase"/>
    <property type="match status" value="1"/>
</dbReference>
<evidence type="ECO:0000313" key="13">
    <source>
        <dbReference type="EMBL" id="RJE84507.1"/>
    </source>
</evidence>
<evidence type="ECO:0000256" key="10">
    <source>
        <dbReference type="ARBA" id="ARBA00048793"/>
    </source>
</evidence>
<keyword evidence="14" id="KW-1185">Reference proteome</keyword>
<protein>
    <recommendedName>
        <fullName evidence="5">2-dehydropantoate 2-reductase</fullName>
        <ecNumber evidence="4">1.1.1.169</ecNumber>
    </recommendedName>
    <alternativeName>
        <fullName evidence="9">Ketopantoate reductase</fullName>
    </alternativeName>
</protein>
<dbReference type="GO" id="GO:0005737">
    <property type="term" value="C:cytoplasm"/>
    <property type="evidence" value="ECO:0007669"/>
    <property type="project" value="TreeGrafter"/>
</dbReference>
<dbReference type="PANTHER" id="PTHR21708:SF45">
    <property type="entry name" value="2-DEHYDROPANTOATE 2-REDUCTASE"/>
    <property type="match status" value="1"/>
</dbReference>
<dbReference type="PANTHER" id="PTHR21708">
    <property type="entry name" value="PROBABLE 2-DEHYDROPANTOATE 2-REDUCTASE"/>
    <property type="match status" value="1"/>
</dbReference>
<dbReference type="NCBIfam" id="NF005089">
    <property type="entry name" value="PRK06522.1-4"/>
    <property type="match status" value="1"/>
</dbReference>